<dbReference type="AlphaFoldDB" id="A0A7W8QT97"/>
<dbReference type="EMBL" id="JACHDB010000001">
    <property type="protein sequence ID" value="MBB5435171.1"/>
    <property type="molecule type" value="Genomic_DNA"/>
</dbReference>
<keyword evidence="3" id="KW-1185">Reference proteome</keyword>
<feature type="region of interest" description="Disordered" evidence="1">
    <location>
        <begin position="1"/>
        <end position="21"/>
    </location>
</feature>
<accession>A0A7W8QT97</accession>
<proteinExistence type="predicted"/>
<protein>
    <submittedName>
        <fullName evidence="2">Uncharacterized protein</fullName>
    </submittedName>
</protein>
<reference evidence="2 3" key="1">
    <citation type="submission" date="2020-08" db="EMBL/GenBank/DDBJ databases">
        <title>Sequencing the genomes of 1000 actinobacteria strains.</title>
        <authorList>
            <person name="Klenk H.-P."/>
        </authorList>
    </citation>
    <scope>NUCLEOTIDE SEQUENCE [LARGE SCALE GENOMIC DNA]</scope>
    <source>
        <strain evidence="2 3">DSM 44551</strain>
    </source>
</reference>
<evidence type="ECO:0000313" key="3">
    <source>
        <dbReference type="Proteomes" id="UP000572635"/>
    </source>
</evidence>
<sequence>MDSTALPCPEDSEKAPAEPGGLRTARRALQQAYPGWTIGQDLLAPASTRLIATRKLPLTTVEKRAGFRDRLVAGDLDALEELIRSEQAVQDRHHHLHTTVNEGAS</sequence>
<organism evidence="2 3">
    <name type="scientific">Nocardiopsis composta</name>
    <dbReference type="NCBI Taxonomy" id="157465"/>
    <lineage>
        <taxon>Bacteria</taxon>
        <taxon>Bacillati</taxon>
        <taxon>Actinomycetota</taxon>
        <taxon>Actinomycetes</taxon>
        <taxon>Streptosporangiales</taxon>
        <taxon>Nocardiopsidaceae</taxon>
        <taxon>Nocardiopsis</taxon>
    </lineage>
</organism>
<dbReference type="RefSeq" id="WP_184396701.1">
    <property type="nucleotide sequence ID" value="NZ_BAAAJD010000105.1"/>
</dbReference>
<name>A0A7W8QT97_9ACTN</name>
<evidence type="ECO:0000313" key="2">
    <source>
        <dbReference type="EMBL" id="MBB5435171.1"/>
    </source>
</evidence>
<comment type="caution">
    <text evidence="2">The sequence shown here is derived from an EMBL/GenBank/DDBJ whole genome shotgun (WGS) entry which is preliminary data.</text>
</comment>
<gene>
    <name evidence="2" type="ORF">HDA36_005255</name>
</gene>
<evidence type="ECO:0000256" key="1">
    <source>
        <dbReference type="SAM" id="MobiDB-lite"/>
    </source>
</evidence>
<dbReference type="Proteomes" id="UP000572635">
    <property type="component" value="Unassembled WGS sequence"/>
</dbReference>